<accession>A0A8H7BQC5</accession>
<name>A0A8H7BQC5_9FUNG</name>
<feature type="compositionally biased region" description="Acidic residues" evidence="1">
    <location>
        <begin position="695"/>
        <end position="717"/>
    </location>
</feature>
<dbReference type="OrthoDB" id="5589766at2759"/>
<evidence type="ECO:0000313" key="3">
    <source>
        <dbReference type="EMBL" id="KAF7728081.1"/>
    </source>
</evidence>
<dbReference type="Pfam" id="PF08632">
    <property type="entry name" value="Zds_C"/>
    <property type="match status" value="1"/>
</dbReference>
<reference evidence="3" key="1">
    <citation type="submission" date="2020-01" db="EMBL/GenBank/DDBJ databases">
        <title>Genome Sequencing of Three Apophysomyces-Like Fungal Strains Confirms a Novel Fungal Genus in the Mucoromycota with divergent Burkholderia-like Endosymbiotic Bacteria.</title>
        <authorList>
            <person name="Stajich J.E."/>
            <person name="Macias A.M."/>
            <person name="Carter-House D."/>
            <person name="Lovett B."/>
            <person name="Kasson L.R."/>
            <person name="Berry K."/>
            <person name="Grigoriev I."/>
            <person name="Chang Y."/>
            <person name="Spatafora J."/>
            <person name="Kasson M.T."/>
        </authorList>
    </citation>
    <scope>NUCLEOTIDE SEQUENCE</scope>
    <source>
        <strain evidence="3">NRRL A-21654</strain>
    </source>
</reference>
<dbReference type="EMBL" id="JABAYA010000044">
    <property type="protein sequence ID" value="KAF7728081.1"/>
    <property type="molecule type" value="Genomic_DNA"/>
</dbReference>
<dbReference type="Proteomes" id="UP000605846">
    <property type="component" value="Unassembled WGS sequence"/>
</dbReference>
<dbReference type="InterPro" id="IPR013941">
    <property type="entry name" value="ZDS1_C"/>
</dbReference>
<feature type="compositionally biased region" description="Polar residues" evidence="1">
    <location>
        <begin position="471"/>
        <end position="480"/>
    </location>
</feature>
<protein>
    <recommendedName>
        <fullName evidence="2">Protein Zds1 C-terminal domain-containing protein</fullName>
    </recommendedName>
</protein>
<feature type="region of interest" description="Disordered" evidence="1">
    <location>
        <begin position="225"/>
        <end position="245"/>
    </location>
</feature>
<feature type="compositionally biased region" description="Low complexity" evidence="1">
    <location>
        <begin position="481"/>
        <end position="497"/>
    </location>
</feature>
<comment type="caution">
    <text evidence="3">The sequence shown here is derived from an EMBL/GenBank/DDBJ whole genome shotgun (WGS) entry which is preliminary data.</text>
</comment>
<feature type="compositionally biased region" description="Polar residues" evidence="1">
    <location>
        <begin position="225"/>
        <end position="235"/>
    </location>
</feature>
<feature type="region of interest" description="Disordered" evidence="1">
    <location>
        <begin position="610"/>
        <end position="655"/>
    </location>
</feature>
<feature type="compositionally biased region" description="Basic and acidic residues" evidence="1">
    <location>
        <begin position="406"/>
        <end position="417"/>
    </location>
</feature>
<feature type="region of interest" description="Disordered" evidence="1">
    <location>
        <begin position="667"/>
        <end position="768"/>
    </location>
</feature>
<dbReference type="GO" id="GO:0030010">
    <property type="term" value="P:establishment of cell polarity"/>
    <property type="evidence" value="ECO:0007669"/>
    <property type="project" value="TreeGrafter"/>
</dbReference>
<feature type="region of interest" description="Disordered" evidence="1">
    <location>
        <begin position="169"/>
        <end position="209"/>
    </location>
</feature>
<gene>
    <name evidence="3" type="ORF">EC973_006719</name>
</gene>
<dbReference type="AlphaFoldDB" id="A0A8H7BQC5"/>
<proteinExistence type="predicted"/>
<keyword evidence="4" id="KW-1185">Reference proteome</keyword>
<feature type="compositionally biased region" description="Basic residues" evidence="1">
    <location>
        <begin position="170"/>
        <end position="184"/>
    </location>
</feature>
<feature type="compositionally biased region" description="Low complexity" evidence="1">
    <location>
        <begin position="304"/>
        <end position="328"/>
    </location>
</feature>
<feature type="region of interest" description="Disordered" evidence="1">
    <location>
        <begin position="509"/>
        <end position="538"/>
    </location>
</feature>
<dbReference type="SMART" id="SM01327">
    <property type="entry name" value="Zds_C"/>
    <property type="match status" value="1"/>
</dbReference>
<feature type="compositionally biased region" description="Polar residues" evidence="1">
    <location>
        <begin position="1"/>
        <end position="10"/>
    </location>
</feature>
<feature type="domain" description="Protein Zds1 C-terminal" evidence="2">
    <location>
        <begin position="531"/>
        <end position="583"/>
    </location>
</feature>
<feature type="region of interest" description="Disordered" evidence="1">
    <location>
        <begin position="299"/>
        <end position="361"/>
    </location>
</feature>
<feature type="region of interest" description="Disordered" evidence="1">
    <location>
        <begin position="390"/>
        <end position="434"/>
    </location>
</feature>
<dbReference type="GO" id="GO:0005737">
    <property type="term" value="C:cytoplasm"/>
    <property type="evidence" value="ECO:0007669"/>
    <property type="project" value="TreeGrafter"/>
</dbReference>
<feature type="compositionally biased region" description="Polar residues" evidence="1">
    <location>
        <begin position="627"/>
        <end position="636"/>
    </location>
</feature>
<feature type="region of interest" description="Disordered" evidence="1">
    <location>
        <begin position="446"/>
        <end position="497"/>
    </location>
</feature>
<feature type="compositionally biased region" description="Polar residues" evidence="1">
    <location>
        <begin position="330"/>
        <end position="340"/>
    </location>
</feature>
<dbReference type="GO" id="GO:0010971">
    <property type="term" value="P:positive regulation of G2/M transition of mitotic cell cycle"/>
    <property type="evidence" value="ECO:0007669"/>
    <property type="project" value="TreeGrafter"/>
</dbReference>
<dbReference type="PANTHER" id="PTHR28089:SF1">
    <property type="entry name" value="PROTEIN ZDS1-RELATED"/>
    <property type="match status" value="1"/>
</dbReference>
<feature type="region of interest" description="Disordered" evidence="1">
    <location>
        <begin position="1"/>
        <end position="55"/>
    </location>
</feature>
<sequence length="768" mass="85151">MSSSMQTLYQSLAPAQDEKDGNSTLFFNHTQDSGIPPSIAEPTRDDSTIPSFNGLPEFESFSEPISKAFDFSSFDADPLVTPQPWLELKIDTDDSVTEDEDPQLSPLTTAGLSRALSLPPSLLDEISVGKPRKEVISISTANPSHLFWVPASQHPEIAPAEFEKYVRAHGSAHRRQSRVKRRKSILSVSFTPDDQDQEDEITEDGKESLSDRQAALEILESQTFRRTSVGRSTSTENDDASERKARLRRSISLQLPSVRDQSEIPNFLVFDRNSTSLDESPILVPKADRPLFRRGARTKFQRNSSLASSSTSLSLSSSTSTGTDQLSSKGRWQNYRQSASAYPLRSIDSSEPVPPGGVTLMDRPVQLEEPEKPLVPETSQSCDSIMEKWNPSAEPATAEVQALSVTHDEEEKEESRRLARSNTTTGVPGRSERKSTWSWAFWSDEKSKKSKADGKNELREPSEELEKPTLTDASKTPSIDSSSNNHHSNNSSSNNNNKRFVLSSLFSRKSSSSSKSSSTEPSSSAPIPPKDFQLNKINQNRLPIHVERAIYRMSHIKLANPRRPLQEQVLISNLMFWYLSIISSQQTQASSAAGDSAHDMMQQKNARMVVAASKKKKRLVRKDRPTQGRSGSTNVPGQKGQGKSKDSGPLLQQYMGGSRESTGFVIPENYLRPQPGNHSKNKLSNGMDGRRSSLDDDESDDDEEANEVDESDSSEDEVFSKKSAVSSPKSRPVHKKGMDGTNKAGSSPIQRQNDEDDLPLAMYRKEKR</sequence>
<feature type="compositionally biased region" description="Basic and acidic residues" evidence="1">
    <location>
        <begin position="446"/>
        <end position="469"/>
    </location>
</feature>
<evidence type="ECO:0000313" key="4">
    <source>
        <dbReference type="Proteomes" id="UP000605846"/>
    </source>
</evidence>
<organism evidence="3 4">
    <name type="scientific">Apophysomyces ossiformis</name>
    <dbReference type="NCBI Taxonomy" id="679940"/>
    <lineage>
        <taxon>Eukaryota</taxon>
        <taxon>Fungi</taxon>
        <taxon>Fungi incertae sedis</taxon>
        <taxon>Mucoromycota</taxon>
        <taxon>Mucoromycotina</taxon>
        <taxon>Mucoromycetes</taxon>
        <taxon>Mucorales</taxon>
        <taxon>Mucorineae</taxon>
        <taxon>Mucoraceae</taxon>
        <taxon>Apophysomyces</taxon>
    </lineage>
</organism>
<dbReference type="InterPro" id="IPR040206">
    <property type="entry name" value="Zds1/2"/>
</dbReference>
<feature type="compositionally biased region" description="Polar residues" evidence="1">
    <location>
        <begin position="22"/>
        <end position="33"/>
    </location>
</feature>
<evidence type="ECO:0000256" key="1">
    <source>
        <dbReference type="SAM" id="MobiDB-lite"/>
    </source>
</evidence>
<evidence type="ECO:0000259" key="2">
    <source>
        <dbReference type="SMART" id="SM01327"/>
    </source>
</evidence>
<feature type="compositionally biased region" description="Low complexity" evidence="1">
    <location>
        <begin position="509"/>
        <end position="524"/>
    </location>
</feature>
<feature type="compositionally biased region" description="Acidic residues" evidence="1">
    <location>
        <begin position="193"/>
        <end position="202"/>
    </location>
</feature>
<dbReference type="PANTHER" id="PTHR28089">
    <property type="entry name" value="PROTEIN ZDS1-RELATED"/>
    <property type="match status" value="1"/>
</dbReference>